<evidence type="ECO:0000313" key="2">
    <source>
        <dbReference type="EMBL" id="KDN53549.1"/>
    </source>
</evidence>
<dbReference type="OrthoDB" id="3356264at2759"/>
<organism evidence="2 3">
    <name type="scientific">Tilletiaria anomala (strain ATCC 24038 / CBS 436.72 / UBC 951)</name>
    <dbReference type="NCBI Taxonomy" id="1037660"/>
    <lineage>
        <taxon>Eukaryota</taxon>
        <taxon>Fungi</taxon>
        <taxon>Dikarya</taxon>
        <taxon>Basidiomycota</taxon>
        <taxon>Ustilaginomycotina</taxon>
        <taxon>Exobasidiomycetes</taxon>
        <taxon>Georgefischeriales</taxon>
        <taxon>Tilletiariaceae</taxon>
        <taxon>Tilletiaria</taxon>
    </lineage>
</organism>
<feature type="chain" id="PRO_5001629296" description="Transglycosylase SLT domain-containing protein" evidence="1">
    <location>
        <begin position="28"/>
        <end position="372"/>
    </location>
</feature>
<dbReference type="HOGENOM" id="CLU_744301_0_0_1"/>
<proteinExistence type="predicted"/>
<dbReference type="Proteomes" id="UP000027361">
    <property type="component" value="Unassembled WGS sequence"/>
</dbReference>
<evidence type="ECO:0000256" key="1">
    <source>
        <dbReference type="SAM" id="SignalP"/>
    </source>
</evidence>
<dbReference type="InParanoid" id="A0A066WRC0"/>
<dbReference type="AlphaFoldDB" id="A0A066WRC0"/>
<protein>
    <recommendedName>
        <fullName evidence="4">Transglycosylase SLT domain-containing protein</fullName>
    </recommendedName>
</protein>
<reference evidence="2 3" key="1">
    <citation type="submission" date="2014-05" db="EMBL/GenBank/DDBJ databases">
        <title>Draft genome sequence of a rare smut relative, Tilletiaria anomala UBC 951.</title>
        <authorList>
            <consortium name="DOE Joint Genome Institute"/>
            <person name="Toome M."/>
            <person name="Kuo A."/>
            <person name="Henrissat B."/>
            <person name="Lipzen A."/>
            <person name="Tritt A."/>
            <person name="Yoshinaga Y."/>
            <person name="Zane M."/>
            <person name="Barry K."/>
            <person name="Grigoriev I.V."/>
            <person name="Spatafora J.W."/>
            <person name="Aimea M.C."/>
        </authorList>
    </citation>
    <scope>NUCLEOTIDE SEQUENCE [LARGE SCALE GENOMIC DNA]</scope>
    <source>
        <strain evidence="2 3">UBC 951</strain>
    </source>
</reference>
<sequence>MQHLRAGPLLLSAPIFALVLWISLASAHVFALPPDVLAFRRDWHDALQPSARGADDPIDLSADSTGNVRRLLQLGLPSAPSVQSMPSNNPNYNVPQVRRDLLNVMAWAGDTGALQGDELDETVAAIMSAAARYFPEVPTRAMCRTLIADIKTESDFNTSLISGGRLDSGSSWGLLQVSPGGGSQELKLFKQHAQVARNTFSWAPTASSLGPLIDWQSGEQVDLDSLTNDDLFRPWINIHVAAWIQSNSARTSSQDPADWPNIAFAAANVRKQAQVGANPGTDQTASQLASARQQLKSQLQGAGLPRSVRTGLGTWVAGAATDGYGSYMQAGDDISRQYISTIAKAVSHLYGYTVSTAWFNGLQVNAGLVDYQ</sequence>
<dbReference type="GeneID" id="25261440"/>
<name>A0A066WRC0_TILAU</name>
<accession>A0A066WRC0</accession>
<gene>
    <name evidence="2" type="ORF">K437DRAFT_1280</name>
</gene>
<comment type="caution">
    <text evidence="2">The sequence shown here is derived from an EMBL/GenBank/DDBJ whole genome shotgun (WGS) entry which is preliminary data.</text>
</comment>
<dbReference type="RefSeq" id="XP_013246347.1">
    <property type="nucleotide sequence ID" value="XM_013390893.1"/>
</dbReference>
<evidence type="ECO:0008006" key="4">
    <source>
        <dbReference type="Google" id="ProtNLM"/>
    </source>
</evidence>
<dbReference type="EMBL" id="JMSN01000001">
    <property type="protein sequence ID" value="KDN53549.1"/>
    <property type="molecule type" value="Genomic_DNA"/>
</dbReference>
<evidence type="ECO:0000313" key="3">
    <source>
        <dbReference type="Proteomes" id="UP000027361"/>
    </source>
</evidence>
<feature type="signal peptide" evidence="1">
    <location>
        <begin position="1"/>
        <end position="27"/>
    </location>
</feature>
<keyword evidence="3" id="KW-1185">Reference proteome</keyword>
<keyword evidence="1" id="KW-0732">Signal</keyword>